<evidence type="ECO:0008006" key="3">
    <source>
        <dbReference type="Google" id="ProtNLM"/>
    </source>
</evidence>
<name>A0ABQ4BCR0_9ACTN</name>
<organism evidence="1 2">
    <name type="scientific">Actinoplanes palleronii</name>
    <dbReference type="NCBI Taxonomy" id="113570"/>
    <lineage>
        <taxon>Bacteria</taxon>
        <taxon>Bacillati</taxon>
        <taxon>Actinomycetota</taxon>
        <taxon>Actinomycetes</taxon>
        <taxon>Micromonosporales</taxon>
        <taxon>Micromonosporaceae</taxon>
        <taxon>Actinoplanes</taxon>
    </lineage>
</organism>
<sequence length="142" mass="15645">MDMRTRLRHLRHGPRVYAWRAEIHHLRGSRDCHRCVRVRIWGAGKTGQALQADLLSLALGPAGACETDGSSPRPADVRAVLAYALRHGWNPDRRGGTFALTEMLHGETFTLAGFVLTDRLRTPHGADPSERVAAAFDLGEQG</sequence>
<dbReference type="Proteomes" id="UP000624709">
    <property type="component" value="Unassembled WGS sequence"/>
</dbReference>
<comment type="caution">
    <text evidence="1">The sequence shown here is derived from an EMBL/GenBank/DDBJ whole genome shotgun (WGS) entry which is preliminary data.</text>
</comment>
<evidence type="ECO:0000313" key="2">
    <source>
        <dbReference type="Proteomes" id="UP000624709"/>
    </source>
</evidence>
<reference evidence="1 2" key="1">
    <citation type="submission" date="2021-01" db="EMBL/GenBank/DDBJ databases">
        <title>Whole genome shotgun sequence of Actinoplanes palleronii NBRC 14916.</title>
        <authorList>
            <person name="Komaki H."/>
            <person name="Tamura T."/>
        </authorList>
    </citation>
    <scope>NUCLEOTIDE SEQUENCE [LARGE SCALE GENOMIC DNA]</scope>
    <source>
        <strain evidence="1 2">NBRC 14916</strain>
    </source>
</reference>
<gene>
    <name evidence="1" type="ORF">Apa02nite_045840</name>
</gene>
<dbReference type="EMBL" id="BOMS01000065">
    <property type="protein sequence ID" value="GIE68476.1"/>
    <property type="molecule type" value="Genomic_DNA"/>
</dbReference>
<proteinExistence type="predicted"/>
<accession>A0ABQ4BCR0</accession>
<protein>
    <recommendedName>
        <fullName evidence="3">Integrase</fullName>
    </recommendedName>
</protein>
<evidence type="ECO:0000313" key="1">
    <source>
        <dbReference type="EMBL" id="GIE68476.1"/>
    </source>
</evidence>
<keyword evidence="2" id="KW-1185">Reference proteome</keyword>